<evidence type="ECO:0000256" key="2">
    <source>
        <dbReference type="SAM" id="SignalP"/>
    </source>
</evidence>
<dbReference type="Proteomes" id="UP001163846">
    <property type="component" value="Unassembled WGS sequence"/>
</dbReference>
<keyword evidence="2" id="KW-0732">Signal</keyword>
<feature type="chain" id="PRO_5041240583" evidence="2">
    <location>
        <begin position="25"/>
        <end position="303"/>
    </location>
</feature>
<feature type="compositionally biased region" description="Polar residues" evidence="1">
    <location>
        <begin position="205"/>
        <end position="216"/>
    </location>
</feature>
<reference evidence="3" key="1">
    <citation type="submission" date="2022-08" db="EMBL/GenBank/DDBJ databases">
        <authorList>
            <consortium name="DOE Joint Genome Institute"/>
            <person name="Min B."/>
            <person name="Riley R."/>
            <person name="Sierra-Patev S."/>
            <person name="Naranjo-Ortiz M."/>
            <person name="Looney B."/>
            <person name="Konkel Z."/>
            <person name="Slot J.C."/>
            <person name="Sakamoto Y."/>
            <person name="Steenwyk J.L."/>
            <person name="Rokas A."/>
            <person name="Carro J."/>
            <person name="Camarero S."/>
            <person name="Ferreira P."/>
            <person name="Molpeceres G."/>
            <person name="Ruiz-Duenas F.J."/>
            <person name="Serrano A."/>
            <person name="Henrissat B."/>
            <person name="Drula E."/>
            <person name="Hughes K.W."/>
            <person name="Mata J.L."/>
            <person name="Ishikawa N.K."/>
            <person name="Vargas-Isla R."/>
            <person name="Ushijima S."/>
            <person name="Smith C.A."/>
            <person name="Ahrendt S."/>
            <person name="Andreopoulos W."/>
            <person name="He G."/>
            <person name="Labutti K."/>
            <person name="Lipzen A."/>
            <person name="Ng V."/>
            <person name="Sandor L."/>
            <person name="Barry K."/>
            <person name="Martinez A.T."/>
            <person name="Xiao Y."/>
            <person name="Gibbons J.G."/>
            <person name="Terashima K."/>
            <person name="Hibbett D.S."/>
            <person name="Grigoriev I.V."/>
        </authorList>
    </citation>
    <scope>NUCLEOTIDE SEQUENCE</scope>
    <source>
        <strain evidence="3">TFB9207</strain>
    </source>
</reference>
<evidence type="ECO:0000313" key="4">
    <source>
        <dbReference type="Proteomes" id="UP001163846"/>
    </source>
</evidence>
<gene>
    <name evidence="3" type="ORF">F5878DRAFT_661810</name>
</gene>
<accession>A0AA38P7H4</accession>
<organism evidence="3 4">
    <name type="scientific">Lentinula raphanica</name>
    <dbReference type="NCBI Taxonomy" id="153919"/>
    <lineage>
        <taxon>Eukaryota</taxon>
        <taxon>Fungi</taxon>
        <taxon>Dikarya</taxon>
        <taxon>Basidiomycota</taxon>
        <taxon>Agaricomycotina</taxon>
        <taxon>Agaricomycetes</taxon>
        <taxon>Agaricomycetidae</taxon>
        <taxon>Agaricales</taxon>
        <taxon>Marasmiineae</taxon>
        <taxon>Omphalotaceae</taxon>
        <taxon>Lentinula</taxon>
    </lineage>
</organism>
<feature type="compositionally biased region" description="Polar residues" evidence="1">
    <location>
        <begin position="245"/>
        <end position="254"/>
    </location>
</feature>
<feature type="region of interest" description="Disordered" evidence="1">
    <location>
        <begin position="132"/>
        <end position="259"/>
    </location>
</feature>
<dbReference type="AlphaFoldDB" id="A0AA38P7H4"/>
<dbReference type="EMBL" id="MU806225">
    <property type="protein sequence ID" value="KAJ3837739.1"/>
    <property type="molecule type" value="Genomic_DNA"/>
</dbReference>
<feature type="signal peptide" evidence="2">
    <location>
        <begin position="1"/>
        <end position="24"/>
    </location>
</feature>
<evidence type="ECO:0000313" key="3">
    <source>
        <dbReference type="EMBL" id="KAJ3837739.1"/>
    </source>
</evidence>
<evidence type="ECO:0000256" key="1">
    <source>
        <dbReference type="SAM" id="MobiDB-lite"/>
    </source>
</evidence>
<keyword evidence="4" id="KW-1185">Reference proteome</keyword>
<protein>
    <submittedName>
        <fullName evidence="3">Uncharacterized protein</fullName>
    </submittedName>
</protein>
<comment type="caution">
    <text evidence="3">The sequence shown here is derived from an EMBL/GenBank/DDBJ whole genome shotgun (WGS) entry which is preliminary data.</text>
</comment>
<sequence length="303" mass="32122">MIQAHTLLTAVAFTFGTISTTVLAAPLPIGAGLAMGGTTTIVGGADLTVPTFEEAPGARSPPFPDRGDVDAGLLEVEDKPFGVDFREDYCPPPHPDLHSDAYDDNEKTKVVIVIEDDLPRIPVQDGMPTQLHPVKAVPVPKPDLVGDEYDEEEMSISPLRSHSGPEFIERRSPKPVDAGSDYPGTIDTGSNSPQLPPLDLGPPLTGSSFTGPSTYGDTPPPSPGLTHVTTGDSLATGMATRPLLPTSSAQSSGSRRQKFKDTISRHYQNFKASSNGQKMMNVLNKAKTKWGQSTQLSQANPVA</sequence>
<feature type="compositionally biased region" description="Acidic residues" evidence="1">
    <location>
        <begin position="145"/>
        <end position="154"/>
    </location>
</feature>
<name>A0AA38P7H4_9AGAR</name>
<proteinExistence type="predicted"/>